<evidence type="ECO:0000256" key="2">
    <source>
        <dbReference type="ARBA" id="ARBA00022679"/>
    </source>
</evidence>
<dbReference type="Gene3D" id="3.30.200.20">
    <property type="entry name" value="Phosphorylase Kinase, domain 1"/>
    <property type="match status" value="1"/>
</dbReference>
<name>A0AAW0C5J8_9AGAR</name>
<dbReference type="SMART" id="SM00220">
    <property type="entry name" value="S_TKc"/>
    <property type="match status" value="1"/>
</dbReference>
<evidence type="ECO:0000259" key="7">
    <source>
        <dbReference type="PROSITE" id="PS50011"/>
    </source>
</evidence>
<dbReference type="PANTHER" id="PTHR24351">
    <property type="entry name" value="RIBOSOMAL PROTEIN S6 KINASE"/>
    <property type="match status" value="1"/>
</dbReference>
<evidence type="ECO:0000313" key="9">
    <source>
        <dbReference type="Proteomes" id="UP001383192"/>
    </source>
</evidence>
<evidence type="ECO:0000256" key="3">
    <source>
        <dbReference type="ARBA" id="ARBA00022741"/>
    </source>
</evidence>
<dbReference type="GO" id="GO:0005524">
    <property type="term" value="F:ATP binding"/>
    <property type="evidence" value="ECO:0007669"/>
    <property type="project" value="UniProtKB-KW"/>
</dbReference>
<dbReference type="InterPro" id="IPR000719">
    <property type="entry name" value="Prot_kinase_dom"/>
</dbReference>
<organism evidence="8 9">
    <name type="scientific">Paramarasmius palmivorus</name>
    <dbReference type="NCBI Taxonomy" id="297713"/>
    <lineage>
        <taxon>Eukaryota</taxon>
        <taxon>Fungi</taxon>
        <taxon>Dikarya</taxon>
        <taxon>Basidiomycota</taxon>
        <taxon>Agaricomycotina</taxon>
        <taxon>Agaricomycetes</taxon>
        <taxon>Agaricomycetidae</taxon>
        <taxon>Agaricales</taxon>
        <taxon>Marasmiineae</taxon>
        <taxon>Marasmiaceae</taxon>
        <taxon>Paramarasmius</taxon>
    </lineage>
</organism>
<dbReference type="Gene3D" id="1.10.510.10">
    <property type="entry name" value="Transferase(Phosphotransferase) domain 1"/>
    <property type="match status" value="2"/>
</dbReference>
<feature type="region of interest" description="Disordered" evidence="6">
    <location>
        <begin position="386"/>
        <end position="407"/>
    </location>
</feature>
<evidence type="ECO:0000256" key="4">
    <source>
        <dbReference type="ARBA" id="ARBA00022777"/>
    </source>
</evidence>
<feature type="domain" description="Protein kinase" evidence="7">
    <location>
        <begin position="148"/>
        <end position="476"/>
    </location>
</feature>
<keyword evidence="1" id="KW-0723">Serine/threonine-protein kinase</keyword>
<dbReference type="Proteomes" id="UP001383192">
    <property type="component" value="Unassembled WGS sequence"/>
</dbReference>
<keyword evidence="9" id="KW-1185">Reference proteome</keyword>
<gene>
    <name evidence="8" type="ORF">VNI00_012171</name>
</gene>
<comment type="caution">
    <text evidence="8">The sequence shown here is derived from an EMBL/GenBank/DDBJ whole genome shotgun (WGS) entry which is preliminary data.</text>
</comment>
<dbReference type="EMBL" id="JAYKXP010000055">
    <property type="protein sequence ID" value="KAK7034764.1"/>
    <property type="molecule type" value="Genomic_DNA"/>
</dbReference>
<protein>
    <recommendedName>
        <fullName evidence="7">Protein kinase domain-containing protein</fullName>
    </recommendedName>
</protein>
<evidence type="ECO:0000313" key="8">
    <source>
        <dbReference type="EMBL" id="KAK7034764.1"/>
    </source>
</evidence>
<evidence type="ECO:0000256" key="1">
    <source>
        <dbReference type="ARBA" id="ARBA00022527"/>
    </source>
</evidence>
<dbReference type="Pfam" id="PF00069">
    <property type="entry name" value="Pkinase"/>
    <property type="match status" value="1"/>
</dbReference>
<reference evidence="8 9" key="1">
    <citation type="submission" date="2024-01" db="EMBL/GenBank/DDBJ databases">
        <title>A draft genome for a cacao thread blight-causing isolate of Paramarasmius palmivorus.</title>
        <authorList>
            <person name="Baruah I.K."/>
            <person name="Bukari Y."/>
            <person name="Amoako-Attah I."/>
            <person name="Meinhardt L.W."/>
            <person name="Bailey B.A."/>
            <person name="Cohen S.P."/>
        </authorList>
    </citation>
    <scope>NUCLEOTIDE SEQUENCE [LARGE SCALE GENOMIC DNA]</scope>
    <source>
        <strain evidence="8 9">GH-12</strain>
    </source>
</reference>
<keyword evidence="4" id="KW-0418">Kinase</keyword>
<proteinExistence type="predicted"/>
<keyword evidence="3" id="KW-0547">Nucleotide-binding</keyword>
<dbReference type="AlphaFoldDB" id="A0AAW0C5J8"/>
<keyword evidence="5" id="KW-0067">ATP-binding</keyword>
<keyword evidence="2" id="KW-0808">Transferase</keyword>
<sequence>MEPSPISSETLGDISSSLIERHSFCVSRKGDTQYAQRAQTMIISGPDWEETSVHTVKKSISMPPVIDIDTSVFDDAPFSRSFNGMLTDEELGESEDSRRCTILIDASFNVEQIKDIKEIVPEWDDDEVDEIVVLSPKPRNPMPNRLSTIMEDLQERDKRQNVIQQRDTEQCYIVKRFKTTPSDAWPTELSVLELINDRDAPFLPQICWRVFEDSCFSVILDFHSGGSLCSYIEAYDALSLQHSLAYAAELVEALSVIHAAGIQHRNITPDSIMIDATGHLVLVGFDQAQLEAVKSPSFSSENEVDKQKIIRGQPLSDIGAAPVVSDLLNGCLEPNPALRLTIAEIKTHEYFGSVNWSLVQEKNIKAVPRIRDEAIRTSVSSRTSILPQCSPRTAVDSPTPSYSDNYSVQARQSTPGQQLVQVCRTHSINLEYSLPNPAPTYDSLRRRLDNEFTPALTPEERMARFWASLDEERDYFSPDPETCHYIPTRLQRRNKLRKKLSTPSSPHLTSRSSLSLSLASTQRRISRLIKLSSPATLKSTATTAIRKHKSSPSLKLIDAPVHLPKASSR</sequence>
<evidence type="ECO:0000256" key="5">
    <source>
        <dbReference type="ARBA" id="ARBA00022840"/>
    </source>
</evidence>
<dbReference type="PROSITE" id="PS50011">
    <property type="entry name" value="PROTEIN_KINASE_DOM"/>
    <property type="match status" value="1"/>
</dbReference>
<dbReference type="InterPro" id="IPR011009">
    <property type="entry name" value="Kinase-like_dom_sf"/>
</dbReference>
<accession>A0AAW0C5J8</accession>
<dbReference type="SUPFAM" id="SSF56112">
    <property type="entry name" value="Protein kinase-like (PK-like)"/>
    <property type="match status" value="1"/>
</dbReference>
<evidence type="ECO:0000256" key="6">
    <source>
        <dbReference type="SAM" id="MobiDB-lite"/>
    </source>
</evidence>
<dbReference type="GO" id="GO:0004674">
    <property type="term" value="F:protein serine/threonine kinase activity"/>
    <property type="evidence" value="ECO:0007669"/>
    <property type="project" value="UniProtKB-KW"/>
</dbReference>